<feature type="domain" description="Group II intron maturase-specific" evidence="1">
    <location>
        <begin position="5"/>
        <end position="60"/>
    </location>
</feature>
<organism evidence="2 3">
    <name type="scientific">Niallia taxi</name>
    <dbReference type="NCBI Taxonomy" id="2499688"/>
    <lineage>
        <taxon>Bacteria</taxon>
        <taxon>Bacillati</taxon>
        <taxon>Bacillota</taxon>
        <taxon>Bacilli</taxon>
        <taxon>Bacillales</taxon>
        <taxon>Bacillaceae</taxon>
        <taxon>Niallia</taxon>
    </lineage>
</organism>
<sequence>KSIHLIMDRFKRSLIGYYNYYCITDNTQTVNGFKEKIEELLYKWLNRRSQRKSFTWDKFRLFLKKFPLPTPRIKVNIYELRKEISYIL</sequence>
<dbReference type="Proteomes" id="UP000288024">
    <property type="component" value="Unassembled WGS sequence"/>
</dbReference>
<dbReference type="Pfam" id="PF08388">
    <property type="entry name" value="GIIM"/>
    <property type="match status" value="1"/>
</dbReference>
<accession>A0A437K2Q0</accession>
<keyword evidence="3" id="KW-1185">Reference proteome</keyword>
<dbReference type="AlphaFoldDB" id="A0A437K2Q0"/>
<proteinExistence type="predicted"/>
<dbReference type="GO" id="GO:0003964">
    <property type="term" value="F:RNA-directed DNA polymerase activity"/>
    <property type="evidence" value="ECO:0007669"/>
    <property type="project" value="UniProtKB-KW"/>
</dbReference>
<protein>
    <submittedName>
        <fullName evidence="2">Group II intron reverse transcriptase/maturase</fullName>
    </submittedName>
</protein>
<gene>
    <name evidence="2" type="ORF">EM808_28220</name>
</gene>
<dbReference type="InterPro" id="IPR013597">
    <property type="entry name" value="Mat_intron_G2"/>
</dbReference>
<keyword evidence="2" id="KW-0808">Transferase</keyword>
<keyword evidence="2" id="KW-0548">Nucleotidyltransferase</keyword>
<feature type="non-terminal residue" evidence="2">
    <location>
        <position position="1"/>
    </location>
</feature>
<evidence type="ECO:0000259" key="1">
    <source>
        <dbReference type="Pfam" id="PF08388"/>
    </source>
</evidence>
<reference evidence="2 3" key="1">
    <citation type="submission" date="2019-01" db="EMBL/GenBank/DDBJ databases">
        <title>Bacillus sp. M5HDSG1-1, whole genome shotgun sequence.</title>
        <authorList>
            <person name="Tuo L."/>
        </authorList>
    </citation>
    <scope>NUCLEOTIDE SEQUENCE [LARGE SCALE GENOMIC DNA]</scope>
    <source>
        <strain evidence="2 3">M5HDSG1-1</strain>
    </source>
</reference>
<comment type="caution">
    <text evidence="2">The sequence shown here is derived from an EMBL/GenBank/DDBJ whole genome shotgun (WGS) entry which is preliminary data.</text>
</comment>
<name>A0A437K2Q0_9BACI</name>
<dbReference type="EMBL" id="RZTZ01000041">
    <property type="protein sequence ID" value="RVT56176.1"/>
    <property type="molecule type" value="Genomic_DNA"/>
</dbReference>
<evidence type="ECO:0000313" key="3">
    <source>
        <dbReference type="Proteomes" id="UP000288024"/>
    </source>
</evidence>
<evidence type="ECO:0000313" key="2">
    <source>
        <dbReference type="EMBL" id="RVT56176.1"/>
    </source>
</evidence>
<dbReference type="RefSeq" id="WP_328590396.1">
    <property type="nucleotide sequence ID" value="NZ_RZTZ01000041.1"/>
</dbReference>
<keyword evidence="2" id="KW-0695">RNA-directed DNA polymerase</keyword>